<dbReference type="EMBL" id="UPXP01000021">
    <property type="protein sequence ID" value="VBB40368.1"/>
    <property type="molecule type" value="Genomic_DNA"/>
</dbReference>
<name>A0A652ZX26_9SPIR</name>
<proteinExistence type="predicted"/>
<organism evidence="1">
    <name type="scientific">uncultured Spirochaetota bacterium</name>
    <dbReference type="NCBI Taxonomy" id="460511"/>
    <lineage>
        <taxon>Bacteria</taxon>
        <taxon>Pseudomonadati</taxon>
        <taxon>Spirochaetota</taxon>
        <taxon>environmental samples</taxon>
    </lineage>
</organism>
<reference evidence="1" key="1">
    <citation type="submission" date="2018-07" db="EMBL/GenBank/DDBJ databases">
        <authorList>
            <consortium name="Genoscope - CEA"/>
            <person name="William W."/>
        </authorList>
    </citation>
    <scope>NUCLEOTIDE SEQUENCE</scope>
    <source>
        <strain evidence="1">IK1</strain>
    </source>
</reference>
<sequence>MPVGRLNTIRIPGILRQYPELSRNGIKFNPFDDKLVPYPEDIDTIPADLPGYEYDHITVEYVDASHRIATNLQGSSPARGGPSHHTL</sequence>
<dbReference type="AlphaFoldDB" id="A0A652ZX26"/>
<accession>A0A652ZX26</accession>
<evidence type="ECO:0000313" key="1">
    <source>
        <dbReference type="EMBL" id="VBB40368.1"/>
    </source>
</evidence>
<gene>
    <name evidence="1" type="ORF">TRIP_E280345</name>
</gene>
<protein>
    <submittedName>
        <fullName evidence="1">Uncharacterized protein</fullName>
    </submittedName>
</protein>